<keyword evidence="1" id="KW-1133">Transmembrane helix</keyword>
<accession>A0ABV0YY66</accession>
<feature type="transmembrane region" description="Helical" evidence="1">
    <location>
        <begin position="37"/>
        <end position="55"/>
    </location>
</feature>
<sequence>MVYPQTPTFRFIVQNGSVSSFLQIQSQQKKPVYCSKFLSLAWPTLACFGLVMELSDYSLNWNRMEVDLPPTSQSSVLLSMTAMQCLGVHVVCVCALYAVWSRLRRGRKCDTVAQES</sequence>
<comment type="caution">
    <text evidence="2">The sequence shown here is derived from an EMBL/GenBank/DDBJ whole genome shotgun (WGS) entry which is preliminary data.</text>
</comment>
<keyword evidence="1" id="KW-0812">Transmembrane</keyword>
<dbReference type="EMBL" id="JAHRIP010047376">
    <property type="protein sequence ID" value="MEQ2298612.1"/>
    <property type="molecule type" value="Genomic_DNA"/>
</dbReference>
<gene>
    <name evidence="2" type="ORF">AMECASPLE_007031</name>
</gene>
<keyword evidence="1" id="KW-0472">Membrane</keyword>
<protein>
    <submittedName>
        <fullName evidence="2">Uncharacterized protein</fullName>
    </submittedName>
</protein>
<reference evidence="2 3" key="1">
    <citation type="submission" date="2021-06" db="EMBL/GenBank/DDBJ databases">
        <authorList>
            <person name="Palmer J.M."/>
        </authorList>
    </citation>
    <scope>NUCLEOTIDE SEQUENCE [LARGE SCALE GENOMIC DNA]</scope>
    <source>
        <strain evidence="2 3">AS_MEX2019</strain>
        <tissue evidence="2">Muscle</tissue>
    </source>
</reference>
<feature type="transmembrane region" description="Helical" evidence="1">
    <location>
        <begin position="75"/>
        <end position="100"/>
    </location>
</feature>
<evidence type="ECO:0000313" key="2">
    <source>
        <dbReference type="EMBL" id="MEQ2298612.1"/>
    </source>
</evidence>
<proteinExistence type="predicted"/>
<evidence type="ECO:0000256" key="1">
    <source>
        <dbReference type="SAM" id="Phobius"/>
    </source>
</evidence>
<evidence type="ECO:0000313" key="3">
    <source>
        <dbReference type="Proteomes" id="UP001469553"/>
    </source>
</evidence>
<keyword evidence="3" id="KW-1185">Reference proteome</keyword>
<organism evidence="2 3">
    <name type="scientific">Ameca splendens</name>
    <dbReference type="NCBI Taxonomy" id="208324"/>
    <lineage>
        <taxon>Eukaryota</taxon>
        <taxon>Metazoa</taxon>
        <taxon>Chordata</taxon>
        <taxon>Craniata</taxon>
        <taxon>Vertebrata</taxon>
        <taxon>Euteleostomi</taxon>
        <taxon>Actinopterygii</taxon>
        <taxon>Neopterygii</taxon>
        <taxon>Teleostei</taxon>
        <taxon>Neoteleostei</taxon>
        <taxon>Acanthomorphata</taxon>
        <taxon>Ovalentaria</taxon>
        <taxon>Atherinomorphae</taxon>
        <taxon>Cyprinodontiformes</taxon>
        <taxon>Goodeidae</taxon>
        <taxon>Ameca</taxon>
    </lineage>
</organism>
<name>A0ABV0YY66_9TELE</name>
<dbReference type="Proteomes" id="UP001469553">
    <property type="component" value="Unassembled WGS sequence"/>
</dbReference>